<accession>A0A9P0A6C9</accession>
<gene>
    <name evidence="1" type="ORF">BEMITA_LOCUS3640</name>
</gene>
<organism evidence="1 2">
    <name type="scientific">Bemisia tabaci</name>
    <name type="common">Sweetpotato whitefly</name>
    <name type="synonym">Aleurodes tabaci</name>
    <dbReference type="NCBI Taxonomy" id="7038"/>
    <lineage>
        <taxon>Eukaryota</taxon>
        <taxon>Metazoa</taxon>
        <taxon>Ecdysozoa</taxon>
        <taxon>Arthropoda</taxon>
        <taxon>Hexapoda</taxon>
        <taxon>Insecta</taxon>
        <taxon>Pterygota</taxon>
        <taxon>Neoptera</taxon>
        <taxon>Paraneoptera</taxon>
        <taxon>Hemiptera</taxon>
        <taxon>Sternorrhyncha</taxon>
        <taxon>Aleyrodoidea</taxon>
        <taxon>Aleyrodidae</taxon>
        <taxon>Aleyrodinae</taxon>
        <taxon>Bemisia</taxon>
    </lineage>
</organism>
<dbReference type="EMBL" id="OU963863">
    <property type="protein sequence ID" value="CAH0384291.1"/>
    <property type="molecule type" value="Genomic_DNA"/>
</dbReference>
<dbReference type="Proteomes" id="UP001152759">
    <property type="component" value="Chromosome 2"/>
</dbReference>
<sequence>MLKTDKGGKLRLDVNAVPTVFSGSSASIIPLAPSKNMRTMATPSFTSTKQNRPVKCVRRLFGVAALDFSDIPLVENSQESLLNVPGVKPFPQCEDPSNTCDTATML</sequence>
<name>A0A9P0A6C9_BEMTA</name>
<keyword evidence="2" id="KW-1185">Reference proteome</keyword>
<evidence type="ECO:0000313" key="2">
    <source>
        <dbReference type="Proteomes" id="UP001152759"/>
    </source>
</evidence>
<reference evidence="1" key="1">
    <citation type="submission" date="2021-12" db="EMBL/GenBank/DDBJ databases">
        <authorList>
            <person name="King R."/>
        </authorList>
    </citation>
    <scope>NUCLEOTIDE SEQUENCE</scope>
</reference>
<protein>
    <submittedName>
        <fullName evidence="1">Uncharacterized protein</fullName>
    </submittedName>
</protein>
<proteinExistence type="predicted"/>
<evidence type="ECO:0000313" key="1">
    <source>
        <dbReference type="EMBL" id="CAH0384291.1"/>
    </source>
</evidence>
<dbReference type="AlphaFoldDB" id="A0A9P0A6C9"/>